<feature type="binding site" evidence="4">
    <location>
        <position position="96"/>
    </location>
    <ligand>
        <name>a divalent metal cation</name>
        <dbReference type="ChEBI" id="CHEBI:60240"/>
    </ligand>
</feature>
<reference evidence="6 7" key="1">
    <citation type="journal article" date="2019" name="Int. J. Syst. Evol. Microbiol.">
        <title>The Global Catalogue of Microorganisms (GCM) 10K type strain sequencing project: providing services to taxonomists for standard genome sequencing and annotation.</title>
        <authorList>
            <consortium name="The Broad Institute Genomics Platform"/>
            <consortium name="The Broad Institute Genome Sequencing Center for Infectious Disease"/>
            <person name="Wu L."/>
            <person name="Ma J."/>
        </authorList>
    </citation>
    <scope>NUCLEOTIDE SEQUENCE [LARGE SCALE GENOMIC DNA]</scope>
    <source>
        <strain evidence="6 7">CGMCC 1.10593</strain>
    </source>
</reference>
<dbReference type="SUPFAM" id="SSF64167">
    <property type="entry name" value="SurE-like"/>
    <property type="match status" value="1"/>
</dbReference>
<evidence type="ECO:0000313" key="7">
    <source>
        <dbReference type="Proteomes" id="UP001597052"/>
    </source>
</evidence>
<keyword evidence="3 4" id="KW-0378">Hydrolase</keyword>
<feature type="binding site" evidence="4">
    <location>
        <position position="8"/>
    </location>
    <ligand>
        <name>a divalent metal cation</name>
        <dbReference type="ChEBI" id="CHEBI:60240"/>
    </ligand>
</feature>
<dbReference type="GO" id="GO:0000166">
    <property type="term" value="F:nucleotide binding"/>
    <property type="evidence" value="ECO:0007669"/>
    <property type="project" value="UniProtKB-KW"/>
</dbReference>
<dbReference type="HAMAP" id="MF_00060">
    <property type="entry name" value="SurE"/>
    <property type="match status" value="1"/>
</dbReference>
<dbReference type="GO" id="GO:0046872">
    <property type="term" value="F:metal ion binding"/>
    <property type="evidence" value="ECO:0007669"/>
    <property type="project" value="UniProtKB-UniRule"/>
</dbReference>
<dbReference type="Pfam" id="PF01975">
    <property type="entry name" value="SurE"/>
    <property type="match status" value="1"/>
</dbReference>
<feature type="binding site" evidence="4">
    <location>
        <position position="9"/>
    </location>
    <ligand>
        <name>a divalent metal cation</name>
        <dbReference type="ChEBI" id="CHEBI:60240"/>
    </ligand>
</feature>
<proteinExistence type="inferred from homology"/>
<name>A0ABD6D972_9EURY</name>
<evidence type="ECO:0000256" key="2">
    <source>
        <dbReference type="ARBA" id="ARBA00022723"/>
    </source>
</evidence>
<comment type="subcellular location">
    <subcellularLocation>
        <location evidence="4">Cytoplasm</location>
    </subcellularLocation>
</comment>
<comment type="caution">
    <text evidence="6">The sequence shown here is derived from an EMBL/GenBank/DDBJ whole genome shotgun (WGS) entry which is preliminary data.</text>
</comment>
<gene>
    <name evidence="4 6" type="primary">surE</name>
    <name evidence="6" type="ORF">ACFSBW_13200</name>
</gene>
<dbReference type="AlphaFoldDB" id="A0ABD6D972"/>
<evidence type="ECO:0000256" key="4">
    <source>
        <dbReference type="HAMAP-Rule" id="MF_00060"/>
    </source>
</evidence>
<keyword evidence="4" id="KW-0963">Cytoplasm</keyword>
<dbReference type="RefSeq" id="WP_256396229.1">
    <property type="nucleotide sequence ID" value="NZ_JANHDJ010000003.1"/>
</dbReference>
<feature type="domain" description="Survival protein SurE-like phosphatase/nucleotidase" evidence="5">
    <location>
        <begin position="4"/>
        <end position="190"/>
    </location>
</feature>
<dbReference type="EC" id="3.1.3.5" evidence="4"/>
<dbReference type="GO" id="GO:0008253">
    <property type="term" value="F:5'-nucleotidase activity"/>
    <property type="evidence" value="ECO:0007669"/>
    <property type="project" value="UniProtKB-UniRule"/>
</dbReference>
<protein>
    <recommendedName>
        <fullName evidence="4">5'-nucleotidase SurE</fullName>
        <ecNumber evidence="4">3.1.3.5</ecNumber>
    </recommendedName>
    <alternativeName>
        <fullName evidence="4">Nucleoside 5'-monophosphate phosphohydrolase</fullName>
    </alternativeName>
</protein>
<keyword evidence="2 4" id="KW-0479">Metal-binding</keyword>
<comment type="similarity">
    <text evidence="1 4">Belongs to the SurE nucleotidase family.</text>
</comment>
<dbReference type="Gene3D" id="3.40.1210.10">
    <property type="entry name" value="Survival protein SurE-like phosphatase/nucleotidase"/>
    <property type="match status" value="1"/>
</dbReference>
<comment type="function">
    <text evidence="4">Nucleotidase that shows phosphatase activity on nucleoside 5'-monophosphates.</text>
</comment>
<dbReference type="GO" id="GO:0005737">
    <property type="term" value="C:cytoplasm"/>
    <property type="evidence" value="ECO:0007669"/>
    <property type="project" value="UniProtKB-SubCell"/>
</dbReference>
<dbReference type="InterPro" id="IPR030048">
    <property type="entry name" value="SurE"/>
</dbReference>
<dbReference type="Proteomes" id="UP001597052">
    <property type="component" value="Unassembled WGS sequence"/>
</dbReference>
<dbReference type="InterPro" id="IPR002828">
    <property type="entry name" value="SurE-like_Pase/nucleotidase"/>
</dbReference>
<dbReference type="InterPro" id="IPR036523">
    <property type="entry name" value="SurE-like_sf"/>
</dbReference>
<evidence type="ECO:0000256" key="1">
    <source>
        <dbReference type="ARBA" id="ARBA00011062"/>
    </source>
</evidence>
<evidence type="ECO:0000256" key="3">
    <source>
        <dbReference type="ARBA" id="ARBA00022801"/>
    </source>
</evidence>
<dbReference type="EMBL" id="JBHUDM010000003">
    <property type="protein sequence ID" value="MFD1642831.1"/>
    <property type="molecule type" value="Genomic_DNA"/>
</dbReference>
<comment type="cofactor">
    <cofactor evidence="4">
        <name>a divalent metal cation</name>
        <dbReference type="ChEBI" id="CHEBI:60240"/>
    </cofactor>
    <text evidence="4">Binds 1 divalent metal cation per subunit.</text>
</comment>
<comment type="catalytic activity">
    <reaction evidence="4">
        <text>a ribonucleoside 5'-phosphate + H2O = a ribonucleoside + phosphate</text>
        <dbReference type="Rhea" id="RHEA:12484"/>
        <dbReference type="ChEBI" id="CHEBI:15377"/>
        <dbReference type="ChEBI" id="CHEBI:18254"/>
        <dbReference type="ChEBI" id="CHEBI:43474"/>
        <dbReference type="ChEBI" id="CHEBI:58043"/>
        <dbReference type="EC" id="3.1.3.5"/>
    </reaction>
</comment>
<sequence length="282" mass="29793">MHLLLTNDDGIGSPGLAALYEALSAITTVTVVAPAADQSGVGRTRSDLSFELDNRITIDDHEWGYVVDGTPADCVAVGLRHIPEADEIDLVVSGANDGPNVGSYILGHSGTVGAAVEAAFLGTPAVAVSGYDRETYFPEDNDDRSFGPIAAATRELIGLLDGRSLFDGEIDYLNINVPTEPAERVVVTRPLADYDTAVVATDDGEKAFESNYWATHPVDGDGFPIGLERYADDYPAWSDRAAVVDGAISLTPLGTPQSIVDTPPALAELVERYNETGADIEP</sequence>
<keyword evidence="7" id="KW-1185">Reference proteome</keyword>
<organism evidence="6 7">
    <name type="scientific">Halohasta litorea</name>
    <dbReference type="NCBI Taxonomy" id="869891"/>
    <lineage>
        <taxon>Archaea</taxon>
        <taxon>Methanobacteriati</taxon>
        <taxon>Methanobacteriota</taxon>
        <taxon>Stenosarchaea group</taxon>
        <taxon>Halobacteria</taxon>
        <taxon>Halobacteriales</taxon>
        <taxon>Haloferacaceae</taxon>
        <taxon>Halohasta</taxon>
    </lineage>
</organism>
<dbReference type="PANTHER" id="PTHR30457">
    <property type="entry name" value="5'-NUCLEOTIDASE SURE"/>
    <property type="match status" value="1"/>
</dbReference>
<evidence type="ECO:0000259" key="5">
    <source>
        <dbReference type="Pfam" id="PF01975"/>
    </source>
</evidence>
<keyword evidence="4" id="KW-0547">Nucleotide-binding</keyword>
<dbReference type="PANTHER" id="PTHR30457:SF0">
    <property type="entry name" value="PHOSPHATASE, PUTATIVE (AFU_ORTHOLOGUE AFUA_4G01070)-RELATED"/>
    <property type="match status" value="1"/>
</dbReference>
<dbReference type="NCBIfam" id="TIGR00087">
    <property type="entry name" value="surE"/>
    <property type="match status" value="1"/>
</dbReference>
<accession>A0ABD6D972</accession>
<feature type="binding site" evidence="4">
    <location>
        <position position="39"/>
    </location>
    <ligand>
        <name>a divalent metal cation</name>
        <dbReference type="ChEBI" id="CHEBI:60240"/>
    </ligand>
</feature>
<evidence type="ECO:0000313" key="6">
    <source>
        <dbReference type="EMBL" id="MFD1642831.1"/>
    </source>
</evidence>